<dbReference type="InterPro" id="IPR032071">
    <property type="entry name" value="DUF4806"/>
</dbReference>
<accession>A0A0E4C7C7</accession>
<evidence type="ECO:0000313" key="2">
    <source>
        <dbReference type="EMBL" id="CFW94613.1"/>
    </source>
</evidence>
<name>A0A0E4C7C7_ANOGA</name>
<protein>
    <recommendedName>
        <fullName evidence="1">DUF4806 domain-containing protein</fullName>
    </recommendedName>
</protein>
<reference evidence="2" key="1">
    <citation type="submission" date="2015-03" db="EMBL/GenBank/DDBJ databases">
        <title>Long non-coding RNA discovery across the genus Anopheles reveals conserved secondary structures within and beyond the Gambiae complex.</title>
        <authorList>
            <person name="Jenkins A."/>
            <person name="Waterhouse R."/>
            <person name="Muskavitch M."/>
        </authorList>
    </citation>
    <scope>NUCLEOTIDE SEQUENCE</scope>
    <source>
        <tissue evidence="2">Whole body</tissue>
    </source>
</reference>
<organism evidence="2">
    <name type="scientific">Anopheles gambiae</name>
    <name type="common">African malaria mosquito</name>
    <dbReference type="NCBI Taxonomy" id="7165"/>
    <lineage>
        <taxon>Eukaryota</taxon>
        <taxon>Metazoa</taxon>
        <taxon>Ecdysozoa</taxon>
        <taxon>Arthropoda</taxon>
        <taxon>Hexapoda</taxon>
        <taxon>Insecta</taxon>
        <taxon>Pterygota</taxon>
        <taxon>Neoptera</taxon>
        <taxon>Endopterygota</taxon>
        <taxon>Diptera</taxon>
        <taxon>Nematocera</taxon>
        <taxon>Culicoidea</taxon>
        <taxon>Culicidae</taxon>
        <taxon>Anophelinae</taxon>
        <taxon>Anopheles</taxon>
    </lineage>
</organism>
<proteinExistence type="predicted"/>
<dbReference type="VEuPathDB" id="VectorBase:AGAP029940"/>
<sequence>MEKQIKLMRSELDIVADRVAPSVGIVRATSFEFEPVGTKDELDDLELKLVDNDFKNKMEAFVDARLPTDSVDARLHASMDILFKREFVVNISWSGIGHPNPKIPFNNFKNILKFYKYIGTCQGLIPTDQKIKEVLQNKFRHSKQRLELVGLVKTSHHRYKKY</sequence>
<dbReference type="VEuPathDB" id="VectorBase:AGAMI1_008033"/>
<feature type="domain" description="DUF4806" evidence="1">
    <location>
        <begin position="30"/>
        <end position="113"/>
    </location>
</feature>
<evidence type="ECO:0000259" key="1">
    <source>
        <dbReference type="Pfam" id="PF16064"/>
    </source>
</evidence>
<dbReference type="EMBL" id="HACL01000319">
    <property type="protein sequence ID" value="CFW94613.1"/>
    <property type="molecule type" value="Transcribed_RNA"/>
</dbReference>
<dbReference type="AlphaFoldDB" id="A0A0E4C7C7"/>
<dbReference type="Pfam" id="PF16064">
    <property type="entry name" value="DUF4806"/>
    <property type="match status" value="1"/>
</dbReference>